<dbReference type="SFLD" id="SFLDG01019">
    <property type="entry name" value="Terpene_Cyclase_Like_1_C_Termi"/>
    <property type="match status" value="1"/>
</dbReference>
<dbReference type="SFLD" id="SFLDS00005">
    <property type="entry name" value="Isoprenoid_Synthase_Type_I"/>
    <property type="match status" value="1"/>
</dbReference>
<dbReference type="FunFam" id="1.10.600.10:FF:000007">
    <property type="entry name" value="Isoprene synthase, chloroplastic"/>
    <property type="match status" value="1"/>
</dbReference>
<dbReference type="GO" id="GO:0000287">
    <property type="term" value="F:magnesium ion binding"/>
    <property type="evidence" value="ECO:0007669"/>
    <property type="project" value="InterPro"/>
</dbReference>
<evidence type="ECO:0000256" key="1">
    <source>
        <dbReference type="ARBA" id="ARBA00022723"/>
    </source>
</evidence>
<organism evidence="5 6">
    <name type="scientific">Trema orientale</name>
    <name type="common">Charcoal tree</name>
    <name type="synonym">Celtis orientalis</name>
    <dbReference type="NCBI Taxonomy" id="63057"/>
    <lineage>
        <taxon>Eukaryota</taxon>
        <taxon>Viridiplantae</taxon>
        <taxon>Streptophyta</taxon>
        <taxon>Embryophyta</taxon>
        <taxon>Tracheophyta</taxon>
        <taxon>Spermatophyta</taxon>
        <taxon>Magnoliopsida</taxon>
        <taxon>eudicotyledons</taxon>
        <taxon>Gunneridae</taxon>
        <taxon>Pentapetalae</taxon>
        <taxon>rosids</taxon>
        <taxon>fabids</taxon>
        <taxon>Rosales</taxon>
        <taxon>Cannabaceae</taxon>
        <taxon>Trema</taxon>
    </lineage>
</organism>
<dbReference type="GO" id="GO:0010333">
    <property type="term" value="F:terpene synthase activity"/>
    <property type="evidence" value="ECO:0007669"/>
    <property type="project" value="InterPro"/>
</dbReference>
<evidence type="ECO:0000313" key="6">
    <source>
        <dbReference type="Proteomes" id="UP000237000"/>
    </source>
</evidence>
<dbReference type="InterPro" id="IPR050148">
    <property type="entry name" value="Terpene_synthase-like"/>
</dbReference>
<dbReference type="SUPFAM" id="SSF48576">
    <property type="entry name" value="Terpenoid synthases"/>
    <property type="match status" value="1"/>
</dbReference>
<dbReference type="InParanoid" id="A0A2P5F9K3"/>
<dbReference type="InterPro" id="IPR005630">
    <property type="entry name" value="Terpene_synthase_metal-bd"/>
</dbReference>
<evidence type="ECO:0000259" key="4">
    <source>
        <dbReference type="Pfam" id="PF03936"/>
    </source>
</evidence>
<keyword evidence="3" id="KW-0456">Lyase</keyword>
<dbReference type="Proteomes" id="UP000237000">
    <property type="component" value="Unassembled WGS sequence"/>
</dbReference>
<sequence length="313" mass="36620">MTLYMWWSATRLGEKLPFARDRLVEIFLWAVALKFEPESGYCRRILTRVAILITVIDDIYDVYGTLDELELFEDALKRWDITDLDRLPHYMKICFIATFNVVNEIAFDVLKEHGVLIIKYLKKMWTDICKCYMVEAKWYYGGYTPTLQEYMDNGWISITAPLNLVHLYCLMTNPITEEAMECLVEYPSIIRQSGILVRLVDDLGTSSYELKRGDNPKSIQCYMRESGVSENDARRHIKSLISETWKQMNEDRFAKSPFCQAFIETAINSVRMSMMIYQHGDGFGADQVQYTKDQILSLFFNPIPLPEHENQDH</sequence>
<keyword evidence="2" id="KW-0460">Magnesium</keyword>
<dbReference type="Gene3D" id="1.10.600.10">
    <property type="entry name" value="Farnesyl Diphosphate Synthase"/>
    <property type="match status" value="1"/>
</dbReference>
<proteinExistence type="predicted"/>
<dbReference type="InterPro" id="IPR008949">
    <property type="entry name" value="Isoprenoid_synthase_dom_sf"/>
</dbReference>
<accession>A0A2P5F9K3</accession>
<dbReference type="OrthoDB" id="1153897at2759"/>
<dbReference type="STRING" id="63057.A0A2P5F9K3"/>
<dbReference type="GO" id="GO:0016114">
    <property type="term" value="P:terpenoid biosynthetic process"/>
    <property type="evidence" value="ECO:0007669"/>
    <property type="project" value="InterPro"/>
</dbReference>
<name>A0A2P5F9K3_TREOI</name>
<evidence type="ECO:0000256" key="3">
    <source>
        <dbReference type="ARBA" id="ARBA00023239"/>
    </source>
</evidence>
<keyword evidence="1" id="KW-0479">Metal-binding</keyword>
<dbReference type="Pfam" id="PF03936">
    <property type="entry name" value="Terpene_synth_C"/>
    <property type="match status" value="1"/>
</dbReference>
<gene>
    <name evidence="5" type="ORF">TorRG33x02_097200</name>
</gene>
<protein>
    <submittedName>
        <fullName evidence="5">Squalene/phytoene synthase</fullName>
    </submittedName>
</protein>
<keyword evidence="6" id="KW-1185">Reference proteome</keyword>
<dbReference type="PANTHER" id="PTHR31225:SF9">
    <property type="entry name" value="TERPENE SYNTHASE 10"/>
    <property type="match status" value="1"/>
</dbReference>
<evidence type="ECO:0000313" key="5">
    <source>
        <dbReference type="EMBL" id="PON94473.1"/>
    </source>
</evidence>
<feature type="domain" description="Terpene synthase metal-binding" evidence="4">
    <location>
        <begin position="10"/>
        <end position="247"/>
    </location>
</feature>
<dbReference type="PANTHER" id="PTHR31225">
    <property type="entry name" value="OS04G0344100 PROTEIN-RELATED"/>
    <property type="match status" value="1"/>
</dbReference>
<evidence type="ECO:0000256" key="2">
    <source>
        <dbReference type="ARBA" id="ARBA00022842"/>
    </source>
</evidence>
<dbReference type="EMBL" id="JXTC01000051">
    <property type="protein sequence ID" value="PON94473.1"/>
    <property type="molecule type" value="Genomic_DNA"/>
</dbReference>
<dbReference type="AlphaFoldDB" id="A0A2P5F9K3"/>
<comment type="caution">
    <text evidence="5">The sequence shown here is derived from an EMBL/GenBank/DDBJ whole genome shotgun (WGS) entry which is preliminary data.</text>
</comment>
<reference evidence="6" key="1">
    <citation type="submission" date="2016-06" db="EMBL/GenBank/DDBJ databases">
        <title>Parallel loss of symbiosis genes in relatives of nitrogen-fixing non-legume Parasponia.</title>
        <authorList>
            <person name="Van Velzen R."/>
            <person name="Holmer R."/>
            <person name="Bu F."/>
            <person name="Rutten L."/>
            <person name="Van Zeijl A."/>
            <person name="Liu W."/>
            <person name="Santuari L."/>
            <person name="Cao Q."/>
            <person name="Sharma T."/>
            <person name="Shen D."/>
            <person name="Roswanjaya Y."/>
            <person name="Wardhani T."/>
            <person name="Kalhor M.S."/>
            <person name="Jansen J."/>
            <person name="Van den Hoogen J."/>
            <person name="Gungor B."/>
            <person name="Hartog M."/>
            <person name="Hontelez J."/>
            <person name="Verver J."/>
            <person name="Yang W.-C."/>
            <person name="Schijlen E."/>
            <person name="Repin R."/>
            <person name="Schilthuizen M."/>
            <person name="Schranz E."/>
            <person name="Heidstra R."/>
            <person name="Miyata K."/>
            <person name="Fedorova E."/>
            <person name="Kohlen W."/>
            <person name="Bisseling T."/>
            <person name="Smit S."/>
            <person name="Geurts R."/>
        </authorList>
    </citation>
    <scope>NUCLEOTIDE SEQUENCE [LARGE SCALE GENOMIC DNA]</scope>
    <source>
        <strain evidence="6">cv. RG33-2</strain>
    </source>
</reference>
<dbReference type="InterPro" id="IPR034741">
    <property type="entry name" value="Terpene_cyclase-like_1_C"/>
</dbReference>